<dbReference type="OrthoDB" id="9805416at2"/>
<dbReference type="InterPro" id="IPR006140">
    <property type="entry name" value="D-isomer_DH_NAD-bd"/>
</dbReference>
<organism evidence="7 8">
    <name type="scientific">Aerococcus agrisoli</name>
    <dbReference type="NCBI Taxonomy" id="2487350"/>
    <lineage>
        <taxon>Bacteria</taxon>
        <taxon>Bacillati</taxon>
        <taxon>Bacillota</taxon>
        <taxon>Bacilli</taxon>
        <taxon>Lactobacillales</taxon>
        <taxon>Aerococcaceae</taxon>
        <taxon>Aerococcus</taxon>
    </lineage>
</organism>
<dbReference type="RefSeq" id="WP_123780449.1">
    <property type="nucleotide sequence ID" value="NZ_RKMG01000019.1"/>
</dbReference>
<sequence>MKIALLEPLRVPESRIEELAQPLIDAGHEFTYYGEKTTDPAELYARAKDADIVMIANNPLPAEVIEKLDNTKLINVAFTGVDHVDSKASKEQGIAIANASGYATTAVAELAIGLTLDVFRGISKGNADIRQGDFPGPFQGLEIKGKTVGIVGTGNIGIETAKLFKAFGAKLIGYNRSEKAEAKEVGIELVTLDELLKTADIVSVHLPLNDSTKHLLNREKLALMKETAIIINVARGPIIDNAALADLLNEGKIAGAGIDVFDGEPPLAANYPLLHAKNAVLTPHVGFLSDEAMVLRAEIAFENTRAFIEGNPQNIVQEA</sequence>
<dbReference type="InterPro" id="IPR036291">
    <property type="entry name" value="NAD(P)-bd_dom_sf"/>
</dbReference>
<accession>A0A3N4H342</accession>
<dbReference type="Proteomes" id="UP000273977">
    <property type="component" value="Unassembled WGS sequence"/>
</dbReference>
<dbReference type="Pfam" id="PF00389">
    <property type="entry name" value="2-Hacid_dh"/>
    <property type="match status" value="1"/>
</dbReference>
<dbReference type="FunFam" id="3.40.50.720:FF:000203">
    <property type="entry name" value="D-3-phosphoglycerate dehydrogenase (SerA)"/>
    <property type="match status" value="1"/>
</dbReference>
<dbReference type="SUPFAM" id="SSF52283">
    <property type="entry name" value="Formate/glycerate dehydrogenase catalytic domain-like"/>
    <property type="match status" value="1"/>
</dbReference>
<dbReference type="InterPro" id="IPR050418">
    <property type="entry name" value="D-iso_2-hydroxyacid_DH_PdxB"/>
</dbReference>
<evidence type="ECO:0000256" key="2">
    <source>
        <dbReference type="ARBA" id="ARBA00023002"/>
    </source>
</evidence>
<dbReference type="Gene3D" id="3.40.50.720">
    <property type="entry name" value="NAD(P)-binding Rossmann-like Domain"/>
    <property type="match status" value="2"/>
</dbReference>
<gene>
    <name evidence="7" type="ORF">EF384_06545</name>
</gene>
<feature type="domain" description="D-isomer specific 2-hydroxyacid dehydrogenase NAD-binding" evidence="6">
    <location>
        <begin position="112"/>
        <end position="286"/>
    </location>
</feature>
<feature type="domain" description="D-isomer specific 2-hydroxyacid dehydrogenase catalytic" evidence="5">
    <location>
        <begin position="16"/>
        <end position="316"/>
    </location>
</feature>
<name>A0A3N4H342_9LACT</name>
<dbReference type="CDD" id="cd12161">
    <property type="entry name" value="GDH_like_1"/>
    <property type="match status" value="1"/>
</dbReference>
<dbReference type="PANTHER" id="PTHR43761">
    <property type="entry name" value="D-ISOMER SPECIFIC 2-HYDROXYACID DEHYDROGENASE FAMILY PROTEIN (AFU_ORTHOLOGUE AFUA_1G13630)"/>
    <property type="match status" value="1"/>
</dbReference>
<evidence type="ECO:0000313" key="7">
    <source>
        <dbReference type="EMBL" id="RPA59584.1"/>
    </source>
</evidence>
<reference evidence="7 8" key="1">
    <citation type="submission" date="2018-11" db="EMBL/GenBank/DDBJ databases">
        <title>Aerococcus sp. SJQ22, whole genome shotgun sequence.</title>
        <authorList>
            <person name="Sun L."/>
            <person name="Gao X."/>
            <person name="Chen W."/>
            <person name="Huang K."/>
        </authorList>
    </citation>
    <scope>NUCLEOTIDE SEQUENCE [LARGE SCALE GENOMIC DNA]</scope>
    <source>
        <strain evidence="7 8">SJQ22</strain>
    </source>
</reference>
<proteinExistence type="inferred from homology"/>
<dbReference type="InterPro" id="IPR029753">
    <property type="entry name" value="D-isomer_DH_CS"/>
</dbReference>
<dbReference type="PROSITE" id="PS00670">
    <property type="entry name" value="D_2_HYDROXYACID_DH_2"/>
    <property type="match status" value="1"/>
</dbReference>
<dbReference type="PROSITE" id="PS00671">
    <property type="entry name" value="D_2_HYDROXYACID_DH_3"/>
    <property type="match status" value="1"/>
</dbReference>
<dbReference type="GO" id="GO:0016616">
    <property type="term" value="F:oxidoreductase activity, acting on the CH-OH group of donors, NAD or NADP as acceptor"/>
    <property type="evidence" value="ECO:0007669"/>
    <property type="project" value="InterPro"/>
</dbReference>
<dbReference type="EMBL" id="RKMG01000019">
    <property type="protein sequence ID" value="RPA59584.1"/>
    <property type="molecule type" value="Genomic_DNA"/>
</dbReference>
<dbReference type="AlphaFoldDB" id="A0A3N4H342"/>
<evidence type="ECO:0000259" key="6">
    <source>
        <dbReference type="Pfam" id="PF02826"/>
    </source>
</evidence>
<evidence type="ECO:0000256" key="4">
    <source>
        <dbReference type="RuleBase" id="RU003719"/>
    </source>
</evidence>
<evidence type="ECO:0000313" key="8">
    <source>
        <dbReference type="Proteomes" id="UP000273977"/>
    </source>
</evidence>
<keyword evidence="3" id="KW-0520">NAD</keyword>
<dbReference type="PROSITE" id="PS00065">
    <property type="entry name" value="D_2_HYDROXYACID_DH_1"/>
    <property type="match status" value="1"/>
</dbReference>
<dbReference type="PANTHER" id="PTHR43761:SF1">
    <property type="entry name" value="D-ISOMER SPECIFIC 2-HYDROXYACID DEHYDROGENASE CATALYTIC DOMAIN-CONTAINING PROTEIN-RELATED"/>
    <property type="match status" value="1"/>
</dbReference>
<keyword evidence="8" id="KW-1185">Reference proteome</keyword>
<dbReference type="Pfam" id="PF02826">
    <property type="entry name" value="2-Hacid_dh_C"/>
    <property type="match status" value="1"/>
</dbReference>
<dbReference type="GO" id="GO:0051287">
    <property type="term" value="F:NAD binding"/>
    <property type="evidence" value="ECO:0007669"/>
    <property type="project" value="InterPro"/>
</dbReference>
<protein>
    <submittedName>
        <fullName evidence="7">Hydroxyacid dehydrogenase</fullName>
    </submittedName>
</protein>
<evidence type="ECO:0000259" key="5">
    <source>
        <dbReference type="Pfam" id="PF00389"/>
    </source>
</evidence>
<evidence type="ECO:0000256" key="3">
    <source>
        <dbReference type="ARBA" id="ARBA00023027"/>
    </source>
</evidence>
<dbReference type="SUPFAM" id="SSF51735">
    <property type="entry name" value="NAD(P)-binding Rossmann-fold domains"/>
    <property type="match status" value="1"/>
</dbReference>
<dbReference type="InterPro" id="IPR029752">
    <property type="entry name" value="D-isomer_DH_CS1"/>
</dbReference>
<evidence type="ECO:0000256" key="1">
    <source>
        <dbReference type="ARBA" id="ARBA00005854"/>
    </source>
</evidence>
<comment type="similarity">
    <text evidence="1 4">Belongs to the D-isomer specific 2-hydroxyacid dehydrogenase family.</text>
</comment>
<comment type="caution">
    <text evidence="7">The sequence shown here is derived from an EMBL/GenBank/DDBJ whole genome shotgun (WGS) entry which is preliminary data.</text>
</comment>
<dbReference type="InterPro" id="IPR006139">
    <property type="entry name" value="D-isomer_2_OHA_DH_cat_dom"/>
</dbReference>
<keyword evidence="2 4" id="KW-0560">Oxidoreductase</keyword>